<dbReference type="Gene3D" id="3.30.70.660">
    <property type="entry name" value="Pseudouridine synthase I, catalytic domain, C-terminal subdomain"/>
    <property type="match status" value="1"/>
</dbReference>
<evidence type="ECO:0000256" key="1">
    <source>
        <dbReference type="ARBA" id="ARBA00009375"/>
    </source>
</evidence>
<keyword evidence="10" id="KW-1185">Reference proteome</keyword>
<dbReference type="InterPro" id="IPR020103">
    <property type="entry name" value="PsdUridine_synth_cat_dom_sf"/>
</dbReference>
<dbReference type="PIRSF" id="PIRSF001430">
    <property type="entry name" value="tRNA_psdUrid_synth"/>
    <property type="match status" value="1"/>
</dbReference>
<dbReference type="EMBL" id="LDPH01000022">
    <property type="protein sequence ID" value="KLV24160.1"/>
    <property type="molecule type" value="Genomic_DNA"/>
</dbReference>
<dbReference type="NCBIfam" id="TIGR00071">
    <property type="entry name" value="hisT_truA"/>
    <property type="match status" value="1"/>
</dbReference>
<dbReference type="AlphaFoldDB" id="A0A0J1L5F0"/>
<evidence type="ECO:0000256" key="7">
    <source>
        <dbReference type="RuleBase" id="RU003792"/>
    </source>
</evidence>
<evidence type="ECO:0000313" key="9">
    <source>
        <dbReference type="EMBL" id="KLV24160.1"/>
    </source>
</evidence>
<dbReference type="Gene3D" id="3.30.70.580">
    <property type="entry name" value="Pseudouridine synthase I, catalytic domain, N-terminal subdomain"/>
    <property type="match status" value="1"/>
</dbReference>
<dbReference type="InterPro" id="IPR020095">
    <property type="entry name" value="PsdUridine_synth_TruA_C"/>
</dbReference>
<evidence type="ECO:0000256" key="5">
    <source>
        <dbReference type="PIRSR" id="PIRSR001430-1"/>
    </source>
</evidence>
<accession>A0A0J1L5F0</accession>
<dbReference type="GO" id="GO:0031119">
    <property type="term" value="P:tRNA pseudouridine synthesis"/>
    <property type="evidence" value="ECO:0007669"/>
    <property type="project" value="UniProtKB-UniRule"/>
</dbReference>
<name>A0A0J1L5F0_NIACI</name>
<comment type="caution">
    <text evidence="9">The sequence shown here is derived from an EMBL/GenBank/DDBJ whole genome shotgun (WGS) entry which is preliminary data.</text>
</comment>
<feature type="domain" description="Pseudouridine synthase I TruA alpha/beta" evidence="8">
    <location>
        <begin position="13"/>
        <end position="109"/>
    </location>
</feature>
<dbReference type="SUPFAM" id="SSF55120">
    <property type="entry name" value="Pseudouridine synthase"/>
    <property type="match status" value="1"/>
</dbReference>
<dbReference type="InterPro" id="IPR020097">
    <property type="entry name" value="PsdUridine_synth_TruA_a/b_dom"/>
</dbReference>
<dbReference type="PANTHER" id="PTHR11142:SF0">
    <property type="entry name" value="TRNA PSEUDOURIDINE SYNTHASE-LIKE 1"/>
    <property type="match status" value="1"/>
</dbReference>
<protein>
    <recommendedName>
        <fullName evidence="4">tRNA pseudouridine synthase A</fullName>
        <ecNumber evidence="4">5.4.99.12</ecNumber>
    </recommendedName>
    <alternativeName>
        <fullName evidence="4">tRNA pseudouridine(38-40) synthase</fullName>
    </alternativeName>
    <alternativeName>
        <fullName evidence="4">tRNA pseudouridylate synthase I</fullName>
    </alternativeName>
    <alternativeName>
        <fullName evidence="4">tRNA-uridine isomerase I</fullName>
    </alternativeName>
</protein>
<dbReference type="HAMAP" id="MF_00171">
    <property type="entry name" value="TruA"/>
    <property type="match status" value="1"/>
</dbReference>
<reference evidence="9 10" key="1">
    <citation type="submission" date="2015-05" db="EMBL/GenBank/DDBJ databases">
        <title>Whole genome sequence and identification of bacterial endophytes from Costus igneus.</title>
        <authorList>
            <person name="Lee Y.P."/>
            <person name="Gan H.M."/>
            <person name="Eng W."/>
            <person name="Wheatley M.S."/>
            <person name="Caraballo A."/>
            <person name="Polter S."/>
            <person name="Savka M.A."/>
            <person name="Hudson A.O."/>
        </authorList>
    </citation>
    <scope>NUCLEOTIDE SEQUENCE [LARGE SCALE GENOMIC DNA]</scope>
    <source>
        <strain evidence="9 10">RIT379</strain>
    </source>
</reference>
<comment type="subunit">
    <text evidence="4">Homodimer.</text>
</comment>
<evidence type="ECO:0000256" key="2">
    <source>
        <dbReference type="ARBA" id="ARBA00022694"/>
    </source>
</evidence>
<dbReference type="GO" id="GO:0003723">
    <property type="term" value="F:RNA binding"/>
    <property type="evidence" value="ECO:0007669"/>
    <property type="project" value="InterPro"/>
</dbReference>
<feature type="active site" description="Nucleophile" evidence="4 5">
    <location>
        <position position="57"/>
    </location>
</feature>
<dbReference type="CDD" id="cd02570">
    <property type="entry name" value="PseudoU_synth_EcTruA"/>
    <property type="match status" value="1"/>
</dbReference>
<comment type="caution">
    <text evidence="4">Lacks conserved residue(s) required for the propagation of feature annotation.</text>
</comment>
<comment type="catalytic activity">
    <reaction evidence="4 7">
        <text>uridine(38/39/40) in tRNA = pseudouridine(38/39/40) in tRNA</text>
        <dbReference type="Rhea" id="RHEA:22376"/>
        <dbReference type="Rhea" id="RHEA-COMP:10085"/>
        <dbReference type="Rhea" id="RHEA-COMP:10087"/>
        <dbReference type="ChEBI" id="CHEBI:65314"/>
        <dbReference type="ChEBI" id="CHEBI:65315"/>
        <dbReference type="EC" id="5.4.99.12"/>
    </reaction>
</comment>
<keyword evidence="3 4" id="KW-0413">Isomerase</keyword>
<dbReference type="GO" id="GO:0160147">
    <property type="term" value="F:tRNA pseudouridine(38-40) synthase activity"/>
    <property type="evidence" value="ECO:0007669"/>
    <property type="project" value="UniProtKB-EC"/>
</dbReference>
<gene>
    <name evidence="4" type="primary">truA</name>
    <name evidence="9" type="ORF">ABW02_18450</name>
</gene>
<comment type="similarity">
    <text evidence="1 4 7">Belongs to the tRNA pseudouridine synthase TruA family.</text>
</comment>
<dbReference type="FunFam" id="3.30.70.580:FF:000001">
    <property type="entry name" value="tRNA pseudouridine synthase A"/>
    <property type="match status" value="1"/>
</dbReference>
<dbReference type="Proteomes" id="UP000036045">
    <property type="component" value="Unassembled WGS sequence"/>
</dbReference>
<dbReference type="PATRIC" id="fig|1397.4.peg.2399"/>
<sequence>MENAMQRYKCTISYDGSNYSGFQIQPKDRTIQGEIEKALKKLHKGVEVKIQASGRTDAGVHAKGQVIHFDSSLDIPADKWPIALNTLLPHDIVVADAETVPDSFHARYNVTAKEYRYFIQLGERRDPFKRNYAYYYPYALNMEAMREALSYFIGEYDFTSFCSAKTDKERKVRTITGVKLTEEDNMLIFSFQGNGFLYNMVRIMVGTLLDVGRGKKLPQDIPVILEKKDRKAAGKTASANGLYLWKVWY</sequence>
<evidence type="ECO:0000259" key="8">
    <source>
        <dbReference type="Pfam" id="PF01416"/>
    </source>
</evidence>
<feature type="domain" description="Pseudouridine synthase I TruA alpha/beta" evidence="8">
    <location>
        <begin position="148"/>
        <end position="249"/>
    </location>
</feature>
<evidence type="ECO:0000256" key="6">
    <source>
        <dbReference type="PIRSR" id="PIRSR001430-2"/>
    </source>
</evidence>
<dbReference type="InterPro" id="IPR020094">
    <property type="entry name" value="TruA/RsuA/RluB/E/F_N"/>
</dbReference>
<dbReference type="InterPro" id="IPR001406">
    <property type="entry name" value="PsdUridine_synth_TruA"/>
</dbReference>
<organism evidence="9 10">
    <name type="scientific">Niallia circulans</name>
    <name type="common">Bacillus circulans</name>
    <dbReference type="NCBI Taxonomy" id="1397"/>
    <lineage>
        <taxon>Bacteria</taxon>
        <taxon>Bacillati</taxon>
        <taxon>Bacillota</taxon>
        <taxon>Bacilli</taxon>
        <taxon>Bacillales</taxon>
        <taxon>Bacillaceae</taxon>
        <taxon>Niallia</taxon>
    </lineage>
</organism>
<proteinExistence type="inferred from homology"/>
<evidence type="ECO:0000256" key="3">
    <source>
        <dbReference type="ARBA" id="ARBA00023235"/>
    </source>
</evidence>
<dbReference type="PANTHER" id="PTHR11142">
    <property type="entry name" value="PSEUDOURIDYLATE SYNTHASE"/>
    <property type="match status" value="1"/>
</dbReference>
<keyword evidence="2 4" id="KW-0819">tRNA processing</keyword>
<dbReference type="Pfam" id="PF01416">
    <property type="entry name" value="PseudoU_synth_1"/>
    <property type="match status" value="2"/>
</dbReference>
<dbReference type="EC" id="5.4.99.12" evidence="4"/>
<feature type="binding site" evidence="4 6">
    <location>
        <position position="115"/>
    </location>
    <ligand>
        <name>substrate</name>
    </ligand>
</feature>
<dbReference type="OrthoDB" id="9811823at2"/>
<comment type="function">
    <text evidence="4">Formation of pseudouridine at positions 38, 39 and 40 in the anticodon stem and loop of transfer RNAs.</text>
</comment>
<evidence type="ECO:0000313" key="10">
    <source>
        <dbReference type="Proteomes" id="UP000036045"/>
    </source>
</evidence>
<evidence type="ECO:0000256" key="4">
    <source>
        <dbReference type="HAMAP-Rule" id="MF_00171"/>
    </source>
</evidence>